<name>A0A4U9HHV5_9ENTR</name>
<protein>
    <submittedName>
        <fullName evidence="1">Uncharacterized protein</fullName>
    </submittedName>
</protein>
<evidence type="ECO:0000313" key="1">
    <source>
        <dbReference type="EMBL" id="VTP63678.1"/>
    </source>
</evidence>
<dbReference type="AlphaFoldDB" id="A0A4U9HHV5"/>
<proteinExistence type="predicted"/>
<gene>
    <name evidence="1" type="ORF">NCTC13032_00973</name>
</gene>
<sequence>MQRVTLRIIETHDLKFFEHQRGALLEHDFALRLAVFDLIAQFNRPHLLAGNGRIGGVFASPSPPLIPPVFARLI</sequence>
<reference evidence="1 2" key="1">
    <citation type="submission" date="2019-05" db="EMBL/GenBank/DDBJ databases">
        <authorList>
            <consortium name="Pathogen Informatics"/>
        </authorList>
    </citation>
    <scope>NUCLEOTIDE SEQUENCE [LARGE SCALE GENOMIC DNA]</scope>
    <source>
        <strain evidence="1 2">NCTC13032</strain>
    </source>
</reference>
<evidence type="ECO:0000313" key="2">
    <source>
        <dbReference type="Proteomes" id="UP000310719"/>
    </source>
</evidence>
<accession>A0A4U9HHV5</accession>
<dbReference type="EMBL" id="LR590464">
    <property type="protein sequence ID" value="VTP63678.1"/>
    <property type="molecule type" value="Genomic_DNA"/>
</dbReference>
<organism evidence="1 2">
    <name type="scientific">Leclercia adecarboxylata</name>
    <dbReference type="NCBI Taxonomy" id="83655"/>
    <lineage>
        <taxon>Bacteria</taxon>
        <taxon>Pseudomonadati</taxon>
        <taxon>Pseudomonadota</taxon>
        <taxon>Gammaproteobacteria</taxon>
        <taxon>Enterobacterales</taxon>
        <taxon>Enterobacteriaceae</taxon>
        <taxon>Leclercia</taxon>
    </lineage>
</organism>
<dbReference type="Proteomes" id="UP000310719">
    <property type="component" value="Chromosome"/>
</dbReference>